<dbReference type="Gene3D" id="3.10.20.600">
    <property type="match status" value="1"/>
</dbReference>
<dbReference type="RefSeq" id="WP_250827883.1">
    <property type="nucleotide sequence ID" value="NZ_JAMOIL010000018.1"/>
</dbReference>
<reference evidence="11" key="1">
    <citation type="submission" date="2022-05" db="EMBL/GenBank/DDBJ databases">
        <authorList>
            <person name="Tuo L."/>
        </authorList>
    </citation>
    <scope>NUCLEOTIDE SEQUENCE</scope>
    <source>
        <strain evidence="11">BSK12Z-4</strain>
    </source>
</reference>
<comment type="caution">
    <text evidence="11">The sequence shown here is derived from an EMBL/GenBank/DDBJ whole genome shotgun (WGS) entry which is preliminary data.</text>
</comment>
<evidence type="ECO:0000256" key="9">
    <source>
        <dbReference type="ARBA" id="ARBA00023014"/>
    </source>
</evidence>
<comment type="similarity">
    <text evidence="3">Belongs to the complex I 51 kDa subunit family.</text>
</comment>
<evidence type="ECO:0000256" key="3">
    <source>
        <dbReference type="ARBA" id="ARBA00007523"/>
    </source>
</evidence>
<name>A0A9X2D962_9ACTN</name>
<keyword evidence="8" id="KW-0408">Iron</keyword>
<keyword evidence="4" id="KW-0004">4Fe-4S</keyword>
<dbReference type="GO" id="GO:0045333">
    <property type="term" value="P:cellular respiration"/>
    <property type="evidence" value="ECO:0007669"/>
    <property type="project" value="TreeGrafter"/>
</dbReference>
<evidence type="ECO:0000256" key="5">
    <source>
        <dbReference type="ARBA" id="ARBA00022630"/>
    </source>
</evidence>
<comment type="cofactor">
    <cofactor evidence="1">
        <name>FMN</name>
        <dbReference type="ChEBI" id="CHEBI:58210"/>
    </cofactor>
</comment>
<dbReference type="InterPro" id="IPR050837">
    <property type="entry name" value="ComplexI_51kDa_subunit"/>
</dbReference>
<dbReference type="EMBL" id="JAMOIL010000018">
    <property type="protein sequence ID" value="MCM0621455.1"/>
    <property type="molecule type" value="Genomic_DNA"/>
</dbReference>
<gene>
    <name evidence="11" type="ORF">M8330_14265</name>
</gene>
<evidence type="ECO:0000313" key="11">
    <source>
        <dbReference type="EMBL" id="MCM0621455.1"/>
    </source>
</evidence>
<evidence type="ECO:0000256" key="2">
    <source>
        <dbReference type="ARBA" id="ARBA00001966"/>
    </source>
</evidence>
<dbReference type="PANTHER" id="PTHR11780:SF10">
    <property type="entry name" value="NADH DEHYDROGENASE [UBIQUINONE] FLAVOPROTEIN 1, MITOCHONDRIAL"/>
    <property type="match status" value="1"/>
</dbReference>
<keyword evidence="7" id="KW-0479">Metal-binding</keyword>
<dbReference type="Pfam" id="PF10589">
    <property type="entry name" value="NADH_4Fe-4S"/>
    <property type="match status" value="1"/>
</dbReference>
<protein>
    <recommendedName>
        <fullName evidence="10">NADH-ubiquinone oxidoreductase 51kDa subunit iron-sulphur binding domain-containing protein</fullName>
    </recommendedName>
</protein>
<dbReference type="Gene3D" id="1.20.1440.230">
    <property type="entry name" value="NADH-ubiquinone oxidoreductase 51kDa subunit, iron-sulphur binding domain"/>
    <property type="match status" value="1"/>
</dbReference>
<dbReference type="SUPFAM" id="SSF140490">
    <property type="entry name" value="Nqo1C-terminal domain-like"/>
    <property type="match status" value="1"/>
</dbReference>
<keyword evidence="12" id="KW-1185">Reference proteome</keyword>
<dbReference type="GO" id="GO:0051539">
    <property type="term" value="F:4 iron, 4 sulfur cluster binding"/>
    <property type="evidence" value="ECO:0007669"/>
    <property type="project" value="UniProtKB-KW"/>
</dbReference>
<dbReference type="Gene3D" id="3.40.50.11540">
    <property type="entry name" value="NADH-ubiquinone oxidoreductase 51kDa subunit"/>
    <property type="match status" value="1"/>
</dbReference>
<dbReference type="PANTHER" id="PTHR11780">
    <property type="entry name" value="NADH-UBIQUINONE OXIDOREDUCTASE FLAVOPROTEIN 1 NDUFV1"/>
    <property type="match status" value="1"/>
</dbReference>
<evidence type="ECO:0000256" key="8">
    <source>
        <dbReference type="ARBA" id="ARBA00023004"/>
    </source>
</evidence>
<accession>A0A9X2D962</accession>
<dbReference type="GO" id="GO:0003954">
    <property type="term" value="F:NADH dehydrogenase activity"/>
    <property type="evidence" value="ECO:0007669"/>
    <property type="project" value="TreeGrafter"/>
</dbReference>
<dbReference type="Pfam" id="PF01512">
    <property type="entry name" value="Complex1_51K"/>
    <property type="match status" value="1"/>
</dbReference>
<evidence type="ECO:0000256" key="6">
    <source>
        <dbReference type="ARBA" id="ARBA00022643"/>
    </source>
</evidence>
<feature type="domain" description="NADH-ubiquinone oxidoreductase 51kDa subunit iron-sulphur binding" evidence="10">
    <location>
        <begin position="296"/>
        <end position="341"/>
    </location>
</feature>
<dbReference type="AlphaFoldDB" id="A0A9X2D962"/>
<comment type="cofactor">
    <cofactor evidence="2">
        <name>[4Fe-4S] cluster</name>
        <dbReference type="ChEBI" id="CHEBI:49883"/>
    </cofactor>
</comment>
<dbReference type="InterPro" id="IPR037207">
    <property type="entry name" value="Nuop51_4Fe4S-bd_sf"/>
</dbReference>
<organism evidence="11 12">
    <name type="scientific">Nocardioides bruguierae</name>
    <dbReference type="NCBI Taxonomy" id="2945102"/>
    <lineage>
        <taxon>Bacteria</taxon>
        <taxon>Bacillati</taxon>
        <taxon>Actinomycetota</taxon>
        <taxon>Actinomycetes</taxon>
        <taxon>Propionibacteriales</taxon>
        <taxon>Nocardioidaceae</taxon>
        <taxon>Nocardioides</taxon>
    </lineage>
</organism>
<dbReference type="InterPro" id="IPR037225">
    <property type="entry name" value="Nuo51_FMN-bd_sf"/>
</dbReference>
<keyword evidence="9" id="KW-0411">Iron-sulfur</keyword>
<dbReference type="InterPro" id="IPR019575">
    <property type="entry name" value="Nuop51_4Fe4S-bd"/>
</dbReference>
<dbReference type="Proteomes" id="UP001139485">
    <property type="component" value="Unassembled WGS sequence"/>
</dbReference>
<evidence type="ECO:0000256" key="4">
    <source>
        <dbReference type="ARBA" id="ARBA00022485"/>
    </source>
</evidence>
<evidence type="ECO:0000259" key="10">
    <source>
        <dbReference type="SMART" id="SM00928"/>
    </source>
</evidence>
<evidence type="ECO:0000256" key="7">
    <source>
        <dbReference type="ARBA" id="ARBA00022723"/>
    </source>
</evidence>
<keyword evidence="6" id="KW-0288">FMN</keyword>
<dbReference type="SUPFAM" id="SSF142019">
    <property type="entry name" value="Nqo1 FMN-binding domain-like"/>
    <property type="match status" value="1"/>
</dbReference>
<dbReference type="InterPro" id="IPR011538">
    <property type="entry name" value="Nuo51_FMN-bd"/>
</dbReference>
<sequence>MTVTAPATTAGHAPTPPLLTLGAPRLLAATTPEVPPRDRAWLVHAATDVRLLGRGGAAFPVARKLAAVPLGGRVLVNGGEGEPASFKDRALMRHQPDLVVAGIRLVAGALGSSAAPVVAVEDEPSAHALAAAAHRAGARLDVRLTHHGFVGGEVGALVNGLSGRAPRPNGRRVLPHDRGLDDAPTYASNVETFAQLALLSAMGPAGYASVGPAHEPGTSLVTVLGDAPAAGVVEVPHGVALRDLLGTDTLPVLVGGYHGAWAVPHGAVVGRADMRERGLGWGAGVLAVLPEDTCPVAEVARVTDWLARASAGQCGPCVFGLRAIADDLLALARGEAVDHERLRTRLGLTRGRGACHHPTGAVGFVASALGVFADDVSAHVHGSGCGRPDRGALPTGGAR</sequence>
<evidence type="ECO:0000256" key="1">
    <source>
        <dbReference type="ARBA" id="ARBA00001917"/>
    </source>
</evidence>
<dbReference type="SMART" id="SM00928">
    <property type="entry name" value="NADH_4Fe-4S"/>
    <property type="match status" value="1"/>
</dbReference>
<evidence type="ECO:0000313" key="12">
    <source>
        <dbReference type="Proteomes" id="UP001139485"/>
    </source>
</evidence>
<proteinExistence type="inferred from homology"/>
<dbReference type="GO" id="GO:0046872">
    <property type="term" value="F:metal ion binding"/>
    <property type="evidence" value="ECO:0007669"/>
    <property type="project" value="UniProtKB-KW"/>
</dbReference>
<keyword evidence="5" id="KW-0285">Flavoprotein</keyword>